<feature type="transmembrane region" description="Helical" evidence="6">
    <location>
        <begin position="212"/>
        <end position="233"/>
    </location>
</feature>
<organism evidence="8 9">
    <name type="scientific">Chroococcidiopsis cubana SAG 39.79</name>
    <dbReference type="NCBI Taxonomy" id="388085"/>
    <lineage>
        <taxon>Bacteria</taxon>
        <taxon>Bacillati</taxon>
        <taxon>Cyanobacteriota</taxon>
        <taxon>Cyanophyceae</taxon>
        <taxon>Chroococcidiopsidales</taxon>
        <taxon>Chroococcidiopsidaceae</taxon>
        <taxon>Chroococcidiopsis</taxon>
    </lineage>
</organism>
<comment type="similarity">
    <text evidence="2">Belongs to the EamA transporter family.</text>
</comment>
<feature type="transmembrane region" description="Helical" evidence="6">
    <location>
        <begin position="7"/>
        <end position="25"/>
    </location>
</feature>
<feature type="domain" description="EamA" evidence="7">
    <location>
        <begin position="151"/>
        <end position="287"/>
    </location>
</feature>
<keyword evidence="9" id="KW-1185">Reference proteome</keyword>
<reference evidence="8 9" key="1">
    <citation type="journal article" date="2019" name="Genome Biol. Evol.">
        <title>Day and night: Metabolic profiles and evolutionary relationships of six axenic non-marine cyanobacteria.</title>
        <authorList>
            <person name="Will S.E."/>
            <person name="Henke P."/>
            <person name="Boedeker C."/>
            <person name="Huang S."/>
            <person name="Brinkmann H."/>
            <person name="Rohde M."/>
            <person name="Jarek M."/>
            <person name="Friedl T."/>
            <person name="Seufert S."/>
            <person name="Schumacher M."/>
            <person name="Overmann J."/>
            <person name="Neumann-Schaal M."/>
            <person name="Petersen J."/>
        </authorList>
    </citation>
    <scope>NUCLEOTIDE SEQUENCE [LARGE SCALE GENOMIC DNA]</scope>
    <source>
        <strain evidence="8 9">SAG 39.79</strain>
    </source>
</reference>
<feature type="transmembrane region" description="Helical" evidence="6">
    <location>
        <begin position="31"/>
        <end position="52"/>
    </location>
</feature>
<dbReference type="SUPFAM" id="SSF103481">
    <property type="entry name" value="Multidrug resistance efflux transporter EmrE"/>
    <property type="match status" value="2"/>
</dbReference>
<dbReference type="AlphaFoldDB" id="A0AB37URK4"/>
<sequence length="289" mass="31030">MITYIKLVLTAIIWGGTFVAGRIVVQTMEPFTAAFFRFAVASIYLLILTQKIERRLPKLKRNQIFTVILLGLTGVFSYNAFFFLGLQTVTASRAALIVALNPTFIALGAALFFREKFNGLKLLGIITSLTGAAVVISKGQVINIFKGSISWGEFFVFGCVLSWVAYTLIGKSVMKSLSPLAATTYACIIGAIALLIPALFEGIVQNFMQFPPSAWLGILYLGVLGSAIGFSWYYEGVAAIGAAKASIFINLVPVSAIAFAALLLQEPITVSLVLGGVLVVVGVFFTNKS</sequence>
<dbReference type="GO" id="GO:0016020">
    <property type="term" value="C:membrane"/>
    <property type="evidence" value="ECO:0007669"/>
    <property type="project" value="UniProtKB-SubCell"/>
</dbReference>
<protein>
    <submittedName>
        <fullName evidence="8">Membrane protein</fullName>
    </submittedName>
</protein>
<dbReference type="InterPro" id="IPR000620">
    <property type="entry name" value="EamA_dom"/>
</dbReference>
<accession>A0AB37URK4</accession>
<dbReference type="InterPro" id="IPR050638">
    <property type="entry name" value="AA-Vitamin_Transporters"/>
</dbReference>
<dbReference type="PANTHER" id="PTHR32322:SF2">
    <property type="entry name" value="EAMA DOMAIN-CONTAINING PROTEIN"/>
    <property type="match status" value="1"/>
</dbReference>
<dbReference type="Pfam" id="PF00892">
    <property type="entry name" value="EamA"/>
    <property type="match status" value="2"/>
</dbReference>
<evidence type="ECO:0000256" key="6">
    <source>
        <dbReference type="SAM" id="Phobius"/>
    </source>
</evidence>
<evidence type="ECO:0000256" key="2">
    <source>
        <dbReference type="ARBA" id="ARBA00007362"/>
    </source>
</evidence>
<dbReference type="InterPro" id="IPR037185">
    <property type="entry name" value="EmrE-like"/>
</dbReference>
<evidence type="ECO:0000313" key="8">
    <source>
        <dbReference type="EMBL" id="RUT13812.1"/>
    </source>
</evidence>
<dbReference type="PANTHER" id="PTHR32322">
    <property type="entry name" value="INNER MEMBRANE TRANSPORTER"/>
    <property type="match status" value="1"/>
</dbReference>
<feature type="transmembrane region" description="Helical" evidence="6">
    <location>
        <begin position="270"/>
        <end position="287"/>
    </location>
</feature>
<feature type="transmembrane region" description="Helical" evidence="6">
    <location>
        <begin position="120"/>
        <end position="137"/>
    </location>
</feature>
<feature type="transmembrane region" description="Helical" evidence="6">
    <location>
        <begin position="64"/>
        <end position="86"/>
    </location>
</feature>
<feature type="transmembrane region" description="Helical" evidence="6">
    <location>
        <begin position="245"/>
        <end position="264"/>
    </location>
</feature>
<comment type="caution">
    <text evidence="8">The sequence shown here is derived from an EMBL/GenBank/DDBJ whole genome shotgun (WGS) entry which is preliminary data.</text>
</comment>
<dbReference type="EMBL" id="RSCK01000004">
    <property type="protein sequence ID" value="RUT13812.1"/>
    <property type="molecule type" value="Genomic_DNA"/>
</dbReference>
<feature type="transmembrane region" description="Helical" evidence="6">
    <location>
        <begin position="92"/>
        <end position="113"/>
    </location>
</feature>
<evidence type="ECO:0000256" key="4">
    <source>
        <dbReference type="ARBA" id="ARBA00022989"/>
    </source>
</evidence>
<gene>
    <name evidence="8" type="ORF">DSM107010_07120</name>
</gene>
<dbReference type="Proteomes" id="UP000282574">
    <property type="component" value="Unassembled WGS sequence"/>
</dbReference>
<keyword evidence="5 6" id="KW-0472">Membrane</keyword>
<keyword evidence="3 6" id="KW-0812">Transmembrane</keyword>
<name>A0AB37URK4_9CYAN</name>
<dbReference type="RefSeq" id="WP_106167552.1">
    <property type="nucleotide sequence ID" value="NZ_JAVKZF010000002.1"/>
</dbReference>
<evidence type="ECO:0000256" key="5">
    <source>
        <dbReference type="ARBA" id="ARBA00023136"/>
    </source>
</evidence>
<proteinExistence type="inferred from homology"/>
<comment type="subcellular location">
    <subcellularLocation>
        <location evidence="1">Membrane</location>
        <topology evidence="1">Multi-pass membrane protein</topology>
    </subcellularLocation>
</comment>
<evidence type="ECO:0000256" key="3">
    <source>
        <dbReference type="ARBA" id="ARBA00022692"/>
    </source>
</evidence>
<evidence type="ECO:0000256" key="1">
    <source>
        <dbReference type="ARBA" id="ARBA00004141"/>
    </source>
</evidence>
<evidence type="ECO:0000259" key="7">
    <source>
        <dbReference type="Pfam" id="PF00892"/>
    </source>
</evidence>
<feature type="transmembrane region" description="Helical" evidence="6">
    <location>
        <begin position="149"/>
        <end position="168"/>
    </location>
</feature>
<evidence type="ECO:0000313" key="9">
    <source>
        <dbReference type="Proteomes" id="UP000282574"/>
    </source>
</evidence>
<feature type="domain" description="EamA" evidence="7">
    <location>
        <begin position="3"/>
        <end position="136"/>
    </location>
</feature>
<feature type="transmembrane region" description="Helical" evidence="6">
    <location>
        <begin position="180"/>
        <end position="200"/>
    </location>
</feature>
<keyword evidence="4 6" id="KW-1133">Transmembrane helix</keyword>